<dbReference type="GO" id="GO:0043856">
    <property type="term" value="F:anti-sigma factor antagonist activity"/>
    <property type="evidence" value="ECO:0007669"/>
    <property type="project" value="InterPro"/>
</dbReference>
<evidence type="ECO:0000256" key="2">
    <source>
        <dbReference type="RuleBase" id="RU003749"/>
    </source>
</evidence>
<protein>
    <recommendedName>
        <fullName evidence="2">Anti-sigma factor antagonist</fullName>
    </recommendedName>
</protein>
<dbReference type="Proteomes" id="UP000591272">
    <property type="component" value="Unassembled WGS sequence"/>
</dbReference>
<sequence length="148" mass="15457">MIGKPPTTVSTWYASHTGFIAVRRSRAAARATASPRGRAGITILALRGELDMASAPAVGEHLLAALPRSARLLILDMGEVSFCDAAGLSVLIGVQRRAAGLGITLYLSGLRPQVAKLLRITGLDRGLIVRPGHLGLAGGRSDRTTARP</sequence>
<dbReference type="InterPro" id="IPR036513">
    <property type="entry name" value="STAS_dom_sf"/>
</dbReference>
<comment type="similarity">
    <text evidence="1 2">Belongs to the anti-sigma-factor antagonist family.</text>
</comment>
<gene>
    <name evidence="4" type="ORF">BJ999_000988</name>
</gene>
<dbReference type="PANTHER" id="PTHR33495:SF2">
    <property type="entry name" value="ANTI-SIGMA FACTOR ANTAGONIST TM_1081-RELATED"/>
    <property type="match status" value="1"/>
</dbReference>
<organism evidence="4 5">
    <name type="scientific">Actinomadura citrea</name>
    <dbReference type="NCBI Taxonomy" id="46158"/>
    <lineage>
        <taxon>Bacteria</taxon>
        <taxon>Bacillati</taxon>
        <taxon>Actinomycetota</taxon>
        <taxon>Actinomycetes</taxon>
        <taxon>Streptosporangiales</taxon>
        <taxon>Thermomonosporaceae</taxon>
        <taxon>Actinomadura</taxon>
    </lineage>
</organism>
<dbReference type="SUPFAM" id="SSF52091">
    <property type="entry name" value="SpoIIaa-like"/>
    <property type="match status" value="1"/>
</dbReference>
<proteinExistence type="inferred from homology"/>
<name>A0A7Y9G644_9ACTN</name>
<keyword evidence="5" id="KW-1185">Reference proteome</keyword>
<evidence type="ECO:0000256" key="1">
    <source>
        <dbReference type="ARBA" id="ARBA00009013"/>
    </source>
</evidence>
<dbReference type="PANTHER" id="PTHR33495">
    <property type="entry name" value="ANTI-SIGMA FACTOR ANTAGONIST TM_1081-RELATED-RELATED"/>
    <property type="match status" value="1"/>
</dbReference>
<reference evidence="4 5" key="1">
    <citation type="submission" date="2020-07" db="EMBL/GenBank/DDBJ databases">
        <title>Sequencing the genomes of 1000 actinobacteria strains.</title>
        <authorList>
            <person name="Klenk H.-P."/>
        </authorList>
    </citation>
    <scope>NUCLEOTIDE SEQUENCE [LARGE SCALE GENOMIC DNA]</scope>
    <source>
        <strain evidence="4 5">DSM 43461</strain>
    </source>
</reference>
<dbReference type="EMBL" id="JACCBT010000001">
    <property type="protein sequence ID" value="NYE10692.1"/>
    <property type="molecule type" value="Genomic_DNA"/>
</dbReference>
<dbReference type="AlphaFoldDB" id="A0A7Y9G644"/>
<evidence type="ECO:0000259" key="3">
    <source>
        <dbReference type="PROSITE" id="PS50801"/>
    </source>
</evidence>
<dbReference type="CDD" id="cd07043">
    <property type="entry name" value="STAS_anti-anti-sigma_factors"/>
    <property type="match status" value="1"/>
</dbReference>
<comment type="caution">
    <text evidence="4">The sequence shown here is derived from an EMBL/GenBank/DDBJ whole genome shotgun (WGS) entry which is preliminary data.</text>
</comment>
<dbReference type="RefSeq" id="WP_179832186.1">
    <property type="nucleotide sequence ID" value="NZ_BMRD01000006.1"/>
</dbReference>
<dbReference type="InterPro" id="IPR002645">
    <property type="entry name" value="STAS_dom"/>
</dbReference>
<dbReference type="Pfam" id="PF01740">
    <property type="entry name" value="STAS"/>
    <property type="match status" value="1"/>
</dbReference>
<evidence type="ECO:0000313" key="4">
    <source>
        <dbReference type="EMBL" id="NYE10692.1"/>
    </source>
</evidence>
<evidence type="ECO:0000313" key="5">
    <source>
        <dbReference type="Proteomes" id="UP000591272"/>
    </source>
</evidence>
<dbReference type="NCBIfam" id="TIGR00377">
    <property type="entry name" value="ant_ant_sig"/>
    <property type="match status" value="1"/>
</dbReference>
<accession>A0A7Y9G644</accession>
<dbReference type="PROSITE" id="PS50801">
    <property type="entry name" value="STAS"/>
    <property type="match status" value="1"/>
</dbReference>
<dbReference type="InterPro" id="IPR003658">
    <property type="entry name" value="Anti-sigma_ant"/>
</dbReference>
<dbReference type="Gene3D" id="3.30.750.24">
    <property type="entry name" value="STAS domain"/>
    <property type="match status" value="1"/>
</dbReference>
<feature type="domain" description="STAS" evidence="3">
    <location>
        <begin position="40"/>
        <end position="123"/>
    </location>
</feature>